<dbReference type="InterPro" id="IPR040378">
    <property type="entry name" value="BASL"/>
</dbReference>
<sequence length="375" mass="42192">MHSAHKFESFPNQVRASKVINTYDVVQLLPISSFKFNDNTEEMRGEKIEKKTSLKSESSIIAGVRREGYEVDSDLLPGDSQNEDPIRNPPEVSSLIAWEDSDDKRDHLAQYFNCPKDLKGSEEGENLYTRENIMDYELPELDVFFHESSFQFVKDICIDSGVSSQGKCLLETYELDHTTLSCILNSDVDTSSELTEETLDTASFGTNGSRHSTEQDCNKDVIKQYGCEGLTMKGEIDIDAGQEISVQPHKKIISKTLLLDREAPFKEAVSENLMASSTTEAIDNSHPIKTIFDSEVEDGSLSNHFNSSTPTINNSDDSLLCVSKRSTSSTASSRSFAFPILPAEWNGSPVRMVRADRVQLRKHRRWRLCFPCLKF</sequence>
<accession>A0A922A7Z0</accession>
<evidence type="ECO:0000313" key="2">
    <source>
        <dbReference type="Proteomes" id="UP000811246"/>
    </source>
</evidence>
<protein>
    <submittedName>
        <fullName evidence="1">Uncharacterized protein</fullName>
    </submittedName>
</protein>
<dbReference type="Proteomes" id="UP000811246">
    <property type="component" value="Chromosome 16"/>
</dbReference>
<gene>
    <name evidence="1" type="ORF">I3842_16G074400</name>
</gene>
<dbReference type="EMBL" id="CM031840">
    <property type="protein sequence ID" value="KAG6672735.1"/>
    <property type="molecule type" value="Genomic_DNA"/>
</dbReference>
<proteinExistence type="predicted"/>
<organism evidence="1 2">
    <name type="scientific">Carya illinoinensis</name>
    <name type="common">Pecan</name>
    <dbReference type="NCBI Taxonomy" id="32201"/>
    <lineage>
        <taxon>Eukaryota</taxon>
        <taxon>Viridiplantae</taxon>
        <taxon>Streptophyta</taxon>
        <taxon>Embryophyta</taxon>
        <taxon>Tracheophyta</taxon>
        <taxon>Spermatophyta</taxon>
        <taxon>Magnoliopsida</taxon>
        <taxon>eudicotyledons</taxon>
        <taxon>Gunneridae</taxon>
        <taxon>Pentapetalae</taxon>
        <taxon>rosids</taxon>
        <taxon>fabids</taxon>
        <taxon>Fagales</taxon>
        <taxon>Juglandaceae</taxon>
        <taxon>Carya</taxon>
    </lineage>
</organism>
<comment type="caution">
    <text evidence="1">The sequence shown here is derived from an EMBL/GenBank/DDBJ whole genome shotgun (WGS) entry which is preliminary data.</text>
</comment>
<name>A0A922A7Z0_CARIL</name>
<evidence type="ECO:0000313" key="1">
    <source>
        <dbReference type="EMBL" id="KAG6672735.1"/>
    </source>
</evidence>
<dbReference type="AlphaFoldDB" id="A0A922A7Z0"/>
<dbReference type="PANTHER" id="PTHR33914:SF15">
    <property type="entry name" value="PROTEIN WAVE"/>
    <property type="match status" value="1"/>
</dbReference>
<dbReference type="PANTHER" id="PTHR33914">
    <property type="entry name" value="18S PRE-RIBOSOMAL ASSEMBLY PROTEIN GAR2-LIKE PROTEIN"/>
    <property type="match status" value="1"/>
</dbReference>
<reference evidence="1" key="1">
    <citation type="submission" date="2021-01" db="EMBL/GenBank/DDBJ databases">
        <authorList>
            <person name="Lovell J.T."/>
            <person name="Bentley N."/>
            <person name="Bhattarai G."/>
            <person name="Jenkins J.W."/>
            <person name="Sreedasyam A."/>
            <person name="Alarcon Y."/>
            <person name="Bock C."/>
            <person name="Boston L."/>
            <person name="Carlson J."/>
            <person name="Cervantes K."/>
            <person name="Clermont K."/>
            <person name="Krom N."/>
            <person name="Kubenka K."/>
            <person name="Mamidi S."/>
            <person name="Mattison C."/>
            <person name="Monteros M."/>
            <person name="Pisani C."/>
            <person name="Plott C."/>
            <person name="Rajasekar S."/>
            <person name="Rhein H.S."/>
            <person name="Rohla C."/>
            <person name="Song M."/>
            <person name="Hilaire R.S."/>
            <person name="Shu S."/>
            <person name="Wells L."/>
            <person name="Wang X."/>
            <person name="Webber J."/>
            <person name="Heerema R.J."/>
            <person name="Klein P."/>
            <person name="Conner P."/>
            <person name="Grauke L."/>
            <person name="Grimwood J."/>
            <person name="Schmutz J."/>
            <person name="Randall J.J."/>
        </authorList>
    </citation>
    <scope>NUCLEOTIDE SEQUENCE</scope>
    <source>
        <tissue evidence="1">Leaf</tissue>
    </source>
</reference>
<dbReference type="GO" id="GO:0009786">
    <property type="term" value="P:regulation of asymmetric cell division"/>
    <property type="evidence" value="ECO:0007669"/>
    <property type="project" value="InterPro"/>
</dbReference>